<organism evidence="1">
    <name type="scientific">Arundo donax</name>
    <name type="common">Giant reed</name>
    <name type="synonym">Donax arundinaceus</name>
    <dbReference type="NCBI Taxonomy" id="35708"/>
    <lineage>
        <taxon>Eukaryota</taxon>
        <taxon>Viridiplantae</taxon>
        <taxon>Streptophyta</taxon>
        <taxon>Embryophyta</taxon>
        <taxon>Tracheophyta</taxon>
        <taxon>Spermatophyta</taxon>
        <taxon>Magnoliopsida</taxon>
        <taxon>Liliopsida</taxon>
        <taxon>Poales</taxon>
        <taxon>Poaceae</taxon>
        <taxon>PACMAD clade</taxon>
        <taxon>Arundinoideae</taxon>
        <taxon>Arundineae</taxon>
        <taxon>Arundo</taxon>
    </lineage>
</organism>
<protein>
    <submittedName>
        <fullName evidence="1">Uncharacterized protein</fullName>
    </submittedName>
</protein>
<dbReference type="EMBL" id="GBRH01160346">
    <property type="protein sequence ID" value="JAE37550.1"/>
    <property type="molecule type" value="Transcribed_RNA"/>
</dbReference>
<name>A0A0A9HK56_ARUDO</name>
<evidence type="ECO:0000313" key="1">
    <source>
        <dbReference type="EMBL" id="JAE37550.1"/>
    </source>
</evidence>
<sequence length="47" mass="5671">MKEATENNQYSITVYFQVLSKRDYSRDKSKDTLEWEKRCSSRGLCYI</sequence>
<accession>A0A0A9HK56</accession>
<reference evidence="1" key="1">
    <citation type="submission" date="2014-09" db="EMBL/GenBank/DDBJ databases">
        <authorList>
            <person name="Magalhaes I.L.F."/>
            <person name="Oliveira U."/>
            <person name="Santos F.R."/>
            <person name="Vidigal T.H.D.A."/>
            <person name="Brescovit A.D."/>
            <person name="Santos A.J."/>
        </authorList>
    </citation>
    <scope>NUCLEOTIDE SEQUENCE</scope>
    <source>
        <tissue evidence="1">Shoot tissue taken approximately 20 cm above the soil surface</tissue>
    </source>
</reference>
<reference evidence="1" key="2">
    <citation type="journal article" date="2015" name="Data Brief">
        <title>Shoot transcriptome of the giant reed, Arundo donax.</title>
        <authorList>
            <person name="Barrero R.A."/>
            <person name="Guerrero F.D."/>
            <person name="Moolhuijzen P."/>
            <person name="Goolsby J.A."/>
            <person name="Tidwell J."/>
            <person name="Bellgard S.E."/>
            <person name="Bellgard M.I."/>
        </authorList>
    </citation>
    <scope>NUCLEOTIDE SEQUENCE</scope>
    <source>
        <tissue evidence="1">Shoot tissue taken approximately 20 cm above the soil surface</tissue>
    </source>
</reference>
<dbReference type="AlphaFoldDB" id="A0A0A9HK56"/>
<proteinExistence type="predicted"/>